<keyword evidence="1" id="KW-0812">Transmembrane</keyword>
<organism evidence="2 3">
    <name type="scientific">Flavivirga aquatica</name>
    <dbReference type="NCBI Taxonomy" id="1849968"/>
    <lineage>
        <taxon>Bacteria</taxon>
        <taxon>Pseudomonadati</taxon>
        <taxon>Bacteroidota</taxon>
        <taxon>Flavobacteriia</taxon>
        <taxon>Flavobacteriales</taxon>
        <taxon>Flavobacteriaceae</taxon>
        <taxon>Flavivirga</taxon>
    </lineage>
</organism>
<protein>
    <submittedName>
        <fullName evidence="2">Uncharacterized protein</fullName>
    </submittedName>
</protein>
<feature type="transmembrane region" description="Helical" evidence="1">
    <location>
        <begin position="6"/>
        <end position="26"/>
    </location>
</feature>
<evidence type="ECO:0000313" key="2">
    <source>
        <dbReference type="EMBL" id="OEK09808.1"/>
    </source>
</evidence>
<name>A0A1E5TEP1_9FLAO</name>
<sequence length="132" mass="15602">MRYPELIFVFICLVLIGYLVSLVFKFRKQKNVKPLIKGIIISVLIIAFSFIWFVPIYVGQKGEAPVCKFRFKAYSFESDDYGGYGTFNDLFFKIMPNEYGTMYFITEEGGWKEYFGLKTFEYQRGEAYFKNK</sequence>
<comment type="caution">
    <text evidence="2">The sequence shown here is derived from an EMBL/GenBank/DDBJ whole genome shotgun (WGS) entry which is preliminary data.</text>
</comment>
<dbReference type="RefSeq" id="WP_069828468.1">
    <property type="nucleotide sequence ID" value="NZ_MDJD01000006.1"/>
</dbReference>
<feature type="transmembrane region" description="Helical" evidence="1">
    <location>
        <begin position="38"/>
        <end position="58"/>
    </location>
</feature>
<gene>
    <name evidence="2" type="ORF">A8C32_09865</name>
</gene>
<dbReference type="Proteomes" id="UP000095713">
    <property type="component" value="Unassembled WGS sequence"/>
</dbReference>
<proteinExistence type="predicted"/>
<accession>A0A1E5TEP1</accession>
<dbReference type="AlphaFoldDB" id="A0A1E5TEP1"/>
<evidence type="ECO:0000313" key="3">
    <source>
        <dbReference type="Proteomes" id="UP000095713"/>
    </source>
</evidence>
<dbReference type="EMBL" id="MDJD01000006">
    <property type="protein sequence ID" value="OEK09808.1"/>
    <property type="molecule type" value="Genomic_DNA"/>
</dbReference>
<evidence type="ECO:0000256" key="1">
    <source>
        <dbReference type="SAM" id="Phobius"/>
    </source>
</evidence>
<keyword evidence="1" id="KW-0472">Membrane</keyword>
<reference evidence="2 3" key="1">
    <citation type="submission" date="2016-05" db="EMBL/GenBank/DDBJ databases">
        <title>Draft Genome Sequence of Algibacter sp. Strain SK-16 Isolated from the Surface Water of Aburatsubo Inlet.</title>
        <authorList>
            <person name="Wong S.-K."/>
            <person name="Yoshizawa S."/>
            <person name="Nakajima Y."/>
            <person name="Ogura Y."/>
            <person name="Tetsuya H."/>
            <person name="Hamasaki K."/>
        </authorList>
    </citation>
    <scope>NUCLEOTIDE SEQUENCE [LARGE SCALE GENOMIC DNA]</scope>
    <source>
        <strain evidence="2 3">SK-16</strain>
    </source>
</reference>
<dbReference type="STRING" id="1849968.A8C32_09865"/>
<dbReference type="OrthoDB" id="9832072at2"/>
<keyword evidence="1" id="KW-1133">Transmembrane helix</keyword>
<keyword evidence="3" id="KW-1185">Reference proteome</keyword>